<dbReference type="PANTHER" id="PTHR39337">
    <property type="entry name" value="BLR5642 PROTEIN"/>
    <property type="match status" value="1"/>
</dbReference>
<dbReference type="AlphaFoldDB" id="A0A7G9WDF5"/>
<dbReference type="EMBL" id="CP058559">
    <property type="protein sequence ID" value="QNO16717.1"/>
    <property type="molecule type" value="Genomic_DNA"/>
</dbReference>
<reference evidence="1 2" key="1">
    <citation type="submission" date="2020-07" db="EMBL/GenBank/DDBJ databases">
        <title>Alkalicella. sp. LB2 genome.</title>
        <authorList>
            <person name="Postec A."/>
            <person name="Quemeneur M."/>
        </authorList>
    </citation>
    <scope>NUCLEOTIDE SEQUENCE [LARGE SCALE GENOMIC DNA]</scope>
    <source>
        <strain evidence="1 2">LB2</strain>
    </source>
</reference>
<dbReference type="Pfam" id="PF04343">
    <property type="entry name" value="DUF488"/>
    <property type="match status" value="1"/>
</dbReference>
<dbReference type="InterPro" id="IPR007438">
    <property type="entry name" value="DUF488"/>
</dbReference>
<evidence type="ECO:0000313" key="1">
    <source>
        <dbReference type="EMBL" id="QNO16717.1"/>
    </source>
</evidence>
<evidence type="ECO:0000313" key="2">
    <source>
        <dbReference type="Proteomes" id="UP000516160"/>
    </source>
</evidence>
<protein>
    <submittedName>
        <fullName evidence="1">DUF488 domain-containing protein</fullName>
    </submittedName>
</protein>
<dbReference type="PANTHER" id="PTHR39337:SF1">
    <property type="entry name" value="BLR5642 PROTEIN"/>
    <property type="match status" value="1"/>
</dbReference>
<keyword evidence="2" id="KW-1185">Reference proteome</keyword>
<dbReference type="KEGG" id="acae:HYG86_14735"/>
<accession>A0A7G9WDF5</accession>
<gene>
    <name evidence="1" type="ORF">HYG86_14735</name>
</gene>
<dbReference type="Proteomes" id="UP000516160">
    <property type="component" value="Chromosome"/>
</dbReference>
<sequence>MQTIYTIGFTKKSAQDFFELLINNKIDLIVDIRLNNTSQLAAFAKYPDIKYFLKKIYNISYIHDTTFSPTELTLKRYKKKEIDWNTYVDEFSQTMAARRIEEYIGRKFFADERICLLCSESTADRCHRGLVANIFKKVKNIDIIHL</sequence>
<proteinExistence type="predicted"/>
<name>A0A7G9WDF5_ALKCA</name>
<organism evidence="1 2">
    <name type="scientific">Alkalicella caledoniensis</name>
    <dbReference type="NCBI Taxonomy" id="2731377"/>
    <lineage>
        <taxon>Bacteria</taxon>
        <taxon>Bacillati</taxon>
        <taxon>Bacillota</taxon>
        <taxon>Clostridia</taxon>
        <taxon>Eubacteriales</taxon>
        <taxon>Proteinivoracaceae</taxon>
        <taxon>Alkalicella</taxon>
    </lineage>
</organism>